<dbReference type="EMBL" id="MEUM01000092">
    <property type="protein sequence ID" value="OGC41852.1"/>
    <property type="molecule type" value="Genomic_DNA"/>
</dbReference>
<comment type="caution">
    <text evidence="3">The sequence shown here is derived from an EMBL/GenBank/DDBJ whole genome shotgun (WGS) entry which is preliminary data.</text>
</comment>
<dbReference type="InterPro" id="IPR025420">
    <property type="entry name" value="DUF4143"/>
</dbReference>
<evidence type="ECO:0000259" key="1">
    <source>
        <dbReference type="Pfam" id="PF13173"/>
    </source>
</evidence>
<dbReference type="Proteomes" id="UP000177025">
    <property type="component" value="Unassembled WGS sequence"/>
</dbReference>
<accession>A0A1F4UAC2</accession>
<dbReference type="Pfam" id="PF13173">
    <property type="entry name" value="AAA_14"/>
    <property type="match status" value="1"/>
</dbReference>
<evidence type="ECO:0000259" key="2">
    <source>
        <dbReference type="Pfam" id="PF13635"/>
    </source>
</evidence>
<protein>
    <submittedName>
        <fullName evidence="3">Uncharacterized protein</fullName>
    </submittedName>
</protein>
<dbReference type="PANTHER" id="PTHR33295">
    <property type="entry name" value="ATPASE"/>
    <property type="match status" value="1"/>
</dbReference>
<gene>
    <name evidence="3" type="ORF">A2Y85_03360</name>
</gene>
<dbReference type="Pfam" id="PF13635">
    <property type="entry name" value="DUF4143"/>
    <property type="match status" value="1"/>
</dbReference>
<sequence length="472" mass="54447">MKNELVIHNLFKESIDAFVKNDPHLSGLRNQKYVFHPSLEREMSLDAPGIYILTGGRQVGKSTLMKLLIKNLLFEKRAAPRQISYVACDLFERYQELVLVMQQVFEEMDREKYFYLFLDEITYVREWDRAIKHFADLGYFKHGYLLITGSDSIVLKESMKKFPGRRGKADTTDFHYYPLSFSNYALLVAPDQKAAINGFKKSIVSPQALAEMSPDLLEKCTAKIDVKVISERFENYLLTGGFLSAINGFANSGRIDKFIYRIYQEWVIGDFLKRNKREFFLKDIITALTDRLAKQVSIHSIASQTEIQHHATVQEYLEILQDMDVLFIQPALREDKLRPAPKKARKIHFSDPFIAQALIAWAFKVDEPWVFAEKNVARESALKENIVEGCISALLRRNYPTYYIKADGEVDIAILTGRTFLPIEIKWSESLKKADLKQILKYKKGIVGYKGLRIGKYEHLLVLPIPLLALLP</sequence>
<feature type="domain" description="DUF4143" evidence="2">
    <location>
        <begin position="281"/>
        <end position="428"/>
    </location>
</feature>
<dbReference type="PANTHER" id="PTHR33295:SF18">
    <property type="entry name" value="AAA+ ATPASE DOMAIN-CONTAINING PROTEIN"/>
    <property type="match status" value="1"/>
</dbReference>
<organism evidence="3 4">
    <name type="scientific">candidate division WOR-3 bacterium RBG_13_43_14</name>
    <dbReference type="NCBI Taxonomy" id="1802590"/>
    <lineage>
        <taxon>Bacteria</taxon>
        <taxon>Bacteria division WOR-3</taxon>
    </lineage>
</organism>
<dbReference type="SUPFAM" id="SSF52540">
    <property type="entry name" value="P-loop containing nucleoside triphosphate hydrolases"/>
    <property type="match status" value="1"/>
</dbReference>
<reference evidence="3 4" key="1">
    <citation type="journal article" date="2016" name="Nat. Commun.">
        <title>Thousands of microbial genomes shed light on interconnected biogeochemical processes in an aquifer system.</title>
        <authorList>
            <person name="Anantharaman K."/>
            <person name="Brown C.T."/>
            <person name="Hug L.A."/>
            <person name="Sharon I."/>
            <person name="Castelle C.J."/>
            <person name="Probst A.J."/>
            <person name="Thomas B.C."/>
            <person name="Singh A."/>
            <person name="Wilkins M.J."/>
            <person name="Karaoz U."/>
            <person name="Brodie E.L."/>
            <person name="Williams K.H."/>
            <person name="Hubbard S.S."/>
            <person name="Banfield J.F."/>
        </authorList>
    </citation>
    <scope>NUCLEOTIDE SEQUENCE [LARGE SCALE GENOMIC DNA]</scope>
</reference>
<evidence type="ECO:0000313" key="3">
    <source>
        <dbReference type="EMBL" id="OGC41852.1"/>
    </source>
</evidence>
<proteinExistence type="predicted"/>
<evidence type="ECO:0000313" key="4">
    <source>
        <dbReference type="Proteomes" id="UP000177025"/>
    </source>
</evidence>
<dbReference type="InterPro" id="IPR027417">
    <property type="entry name" value="P-loop_NTPase"/>
</dbReference>
<name>A0A1F4UAC2_UNCW3</name>
<dbReference type="InterPro" id="IPR041682">
    <property type="entry name" value="AAA_14"/>
</dbReference>
<feature type="domain" description="AAA" evidence="1">
    <location>
        <begin position="50"/>
        <end position="184"/>
    </location>
</feature>
<dbReference type="AlphaFoldDB" id="A0A1F4UAC2"/>